<dbReference type="HOGENOM" id="CLU_1035831_0_0_1"/>
<name>J3LVJ2_ORYBR</name>
<evidence type="ECO:0000259" key="2">
    <source>
        <dbReference type="Pfam" id="PF13968"/>
    </source>
</evidence>
<feature type="transmembrane region" description="Helical" evidence="1">
    <location>
        <begin position="46"/>
        <end position="67"/>
    </location>
</feature>
<feature type="transmembrane region" description="Helical" evidence="1">
    <location>
        <begin position="12"/>
        <end position="34"/>
    </location>
</feature>
<dbReference type="Proteomes" id="UP000006038">
    <property type="component" value="Chromosome 4"/>
</dbReference>
<dbReference type="eggNOG" id="ENOG502QQBP">
    <property type="taxonomic scope" value="Eukaryota"/>
</dbReference>
<dbReference type="STRING" id="4533.J3LVJ2"/>
<evidence type="ECO:0000313" key="4">
    <source>
        <dbReference type="Proteomes" id="UP000006038"/>
    </source>
</evidence>
<proteinExistence type="predicted"/>
<sequence length="233" mass="26258">MAGGPLKLWNAWATQILVLSSLGLQIFLLALAGIRRRQLSVIPRFFLWQAYVSADSTAIYALGHISLSSVTRDHKLVAFWAPFLLLHLGGPDNITAYALQDNQLWLRHLQILVVQVLGAGYAFYKRIIAGGQQTMLLLATAFMFAVGLVKYAERTMALKRGNFSSIRSSVKDLPGKQLRWFKGHLHNDDHYSSYIDNDESLLQRAHSMFHICKRGIVDSVIEVDMQKLETETT</sequence>
<evidence type="ECO:0000313" key="3">
    <source>
        <dbReference type="EnsemblPlants" id="OB04G11670.1"/>
    </source>
</evidence>
<dbReference type="EnsemblPlants" id="OB04G11670.1">
    <property type="protein sequence ID" value="OB04G11670.1"/>
    <property type="gene ID" value="OB04G11670"/>
</dbReference>
<feature type="transmembrane region" description="Helical" evidence="1">
    <location>
        <begin position="79"/>
        <end position="99"/>
    </location>
</feature>
<keyword evidence="1" id="KW-0812">Transmembrane</keyword>
<dbReference type="PANTHER" id="PTHR31325">
    <property type="entry name" value="OS01G0798800 PROTEIN-RELATED"/>
    <property type="match status" value="1"/>
</dbReference>
<accession>J3LVJ2</accession>
<reference evidence="3" key="1">
    <citation type="journal article" date="2013" name="Nat. Commun.">
        <title>Whole-genome sequencing of Oryza brachyantha reveals mechanisms underlying Oryza genome evolution.</title>
        <authorList>
            <person name="Chen J."/>
            <person name="Huang Q."/>
            <person name="Gao D."/>
            <person name="Wang J."/>
            <person name="Lang Y."/>
            <person name="Liu T."/>
            <person name="Li B."/>
            <person name="Bai Z."/>
            <person name="Luis Goicoechea J."/>
            <person name="Liang C."/>
            <person name="Chen C."/>
            <person name="Zhang W."/>
            <person name="Sun S."/>
            <person name="Liao Y."/>
            <person name="Zhang X."/>
            <person name="Yang L."/>
            <person name="Song C."/>
            <person name="Wang M."/>
            <person name="Shi J."/>
            <person name="Liu G."/>
            <person name="Liu J."/>
            <person name="Zhou H."/>
            <person name="Zhou W."/>
            <person name="Yu Q."/>
            <person name="An N."/>
            <person name="Chen Y."/>
            <person name="Cai Q."/>
            <person name="Wang B."/>
            <person name="Liu B."/>
            <person name="Min J."/>
            <person name="Huang Y."/>
            <person name="Wu H."/>
            <person name="Li Z."/>
            <person name="Zhang Y."/>
            <person name="Yin Y."/>
            <person name="Song W."/>
            <person name="Jiang J."/>
            <person name="Jackson S.A."/>
            <person name="Wing R.A."/>
            <person name="Wang J."/>
            <person name="Chen M."/>
        </authorList>
    </citation>
    <scope>NUCLEOTIDE SEQUENCE [LARGE SCALE GENOMIC DNA]</scope>
    <source>
        <strain evidence="3">cv. IRGC 101232</strain>
    </source>
</reference>
<keyword evidence="4" id="KW-1185">Reference proteome</keyword>
<dbReference type="InterPro" id="IPR025315">
    <property type="entry name" value="DUF4220"/>
</dbReference>
<dbReference type="Gramene" id="OB04G11670.1">
    <property type="protein sequence ID" value="OB04G11670.1"/>
    <property type="gene ID" value="OB04G11670"/>
</dbReference>
<feature type="transmembrane region" description="Helical" evidence="1">
    <location>
        <begin position="134"/>
        <end position="152"/>
    </location>
</feature>
<protein>
    <recommendedName>
        <fullName evidence="2">DUF4220 domain-containing protein</fullName>
    </recommendedName>
</protein>
<feature type="domain" description="DUF4220" evidence="2">
    <location>
        <begin position="48"/>
        <end position="222"/>
    </location>
</feature>
<dbReference type="AlphaFoldDB" id="J3LVJ2"/>
<reference evidence="3" key="2">
    <citation type="submission" date="2013-04" db="UniProtKB">
        <authorList>
            <consortium name="EnsemblPlants"/>
        </authorList>
    </citation>
    <scope>IDENTIFICATION</scope>
</reference>
<evidence type="ECO:0000256" key="1">
    <source>
        <dbReference type="SAM" id="Phobius"/>
    </source>
</evidence>
<feature type="transmembrane region" description="Helical" evidence="1">
    <location>
        <begin position="111"/>
        <end position="128"/>
    </location>
</feature>
<keyword evidence="1" id="KW-1133">Transmembrane helix</keyword>
<dbReference type="OMA" id="KTHYHTH"/>
<dbReference type="Pfam" id="PF13968">
    <property type="entry name" value="DUF4220"/>
    <property type="match status" value="1"/>
</dbReference>
<keyword evidence="1" id="KW-0472">Membrane</keyword>
<organism evidence="3">
    <name type="scientific">Oryza brachyantha</name>
    <name type="common">malo sina</name>
    <dbReference type="NCBI Taxonomy" id="4533"/>
    <lineage>
        <taxon>Eukaryota</taxon>
        <taxon>Viridiplantae</taxon>
        <taxon>Streptophyta</taxon>
        <taxon>Embryophyta</taxon>
        <taxon>Tracheophyta</taxon>
        <taxon>Spermatophyta</taxon>
        <taxon>Magnoliopsida</taxon>
        <taxon>Liliopsida</taxon>
        <taxon>Poales</taxon>
        <taxon>Poaceae</taxon>
        <taxon>BOP clade</taxon>
        <taxon>Oryzoideae</taxon>
        <taxon>Oryzeae</taxon>
        <taxon>Oryzinae</taxon>
        <taxon>Oryza</taxon>
    </lineage>
</organism>